<organism evidence="14 15">
    <name type="scientific">Lachnospira intestinalis</name>
    <dbReference type="NCBI Taxonomy" id="3133158"/>
    <lineage>
        <taxon>Bacteria</taxon>
        <taxon>Bacillati</taxon>
        <taxon>Bacillota</taxon>
        <taxon>Clostridia</taxon>
        <taxon>Lachnospirales</taxon>
        <taxon>Lachnospiraceae</taxon>
        <taxon>Lachnospira</taxon>
    </lineage>
</organism>
<dbReference type="InterPro" id="IPR050202">
    <property type="entry name" value="Cyt/Deoxycyt_deaminase"/>
</dbReference>
<name>A0ABV1GLY4_9FIRM</name>
<dbReference type="SUPFAM" id="SSF53927">
    <property type="entry name" value="Cytidine deaminase-like"/>
    <property type="match status" value="1"/>
</dbReference>
<keyword evidence="8 12" id="KW-0862">Zinc</keyword>
<dbReference type="InterPro" id="IPR016192">
    <property type="entry name" value="APOBEC/CMP_deaminase_Zn-bd"/>
</dbReference>
<sequence>MDEISDEQLISMAKEAAKKAYVPYSHFHVGSAVLSEDNYVYTGCNIENSSYGATNCAERTAIFKCVSDQKTRIKKIAIASDSNEFTWPCGICRQVMSEFMNSDGIIILENHGLIKKFKLDELLPHSFGACDIKTE</sequence>
<protein>
    <recommendedName>
        <fullName evidence="5 12">Cytidine deaminase</fullName>
        <ecNumber evidence="4 12">3.5.4.5</ecNumber>
    </recommendedName>
    <alternativeName>
        <fullName evidence="9 12">Cytidine aminohydrolase</fullName>
    </alternativeName>
</protein>
<gene>
    <name evidence="14" type="ORF">WMO38_05185</name>
</gene>
<evidence type="ECO:0000256" key="6">
    <source>
        <dbReference type="ARBA" id="ARBA00022723"/>
    </source>
</evidence>
<comment type="cofactor">
    <cofactor evidence="1 12">
        <name>Zn(2+)</name>
        <dbReference type="ChEBI" id="CHEBI:29105"/>
    </cofactor>
</comment>
<dbReference type="EMBL" id="JBBMES010000004">
    <property type="protein sequence ID" value="MEQ2534505.1"/>
    <property type="molecule type" value="Genomic_DNA"/>
</dbReference>
<evidence type="ECO:0000313" key="15">
    <source>
        <dbReference type="Proteomes" id="UP001480973"/>
    </source>
</evidence>
<dbReference type="NCBIfam" id="NF004064">
    <property type="entry name" value="PRK05578.1"/>
    <property type="match status" value="1"/>
</dbReference>
<feature type="domain" description="CMP/dCMP-type deaminase" evidence="13">
    <location>
        <begin position="4"/>
        <end position="130"/>
    </location>
</feature>
<dbReference type="InterPro" id="IPR002125">
    <property type="entry name" value="CMP_dCMP_dom"/>
</dbReference>
<keyword evidence="6 12" id="KW-0479">Metal-binding</keyword>
<evidence type="ECO:0000256" key="10">
    <source>
        <dbReference type="ARBA" id="ARBA00049252"/>
    </source>
</evidence>
<dbReference type="NCBIfam" id="TIGR01354">
    <property type="entry name" value="cyt_deam_tetra"/>
    <property type="match status" value="1"/>
</dbReference>
<evidence type="ECO:0000256" key="4">
    <source>
        <dbReference type="ARBA" id="ARBA00012783"/>
    </source>
</evidence>
<reference evidence="14 15" key="1">
    <citation type="submission" date="2024-03" db="EMBL/GenBank/DDBJ databases">
        <title>Human intestinal bacterial collection.</title>
        <authorList>
            <person name="Pauvert C."/>
            <person name="Hitch T.C.A."/>
            <person name="Clavel T."/>
        </authorList>
    </citation>
    <scope>NUCLEOTIDE SEQUENCE [LARGE SCALE GENOMIC DNA]</scope>
    <source>
        <strain evidence="14 15">CLA-JM-H10</strain>
    </source>
</reference>
<proteinExistence type="inferred from homology"/>
<evidence type="ECO:0000256" key="12">
    <source>
        <dbReference type="RuleBase" id="RU364006"/>
    </source>
</evidence>
<dbReference type="InterPro" id="IPR016193">
    <property type="entry name" value="Cytidine_deaminase-like"/>
</dbReference>
<dbReference type="PROSITE" id="PS00903">
    <property type="entry name" value="CYT_DCMP_DEAMINASES_1"/>
    <property type="match status" value="1"/>
</dbReference>
<dbReference type="CDD" id="cd01283">
    <property type="entry name" value="cytidine_deaminase"/>
    <property type="match status" value="1"/>
</dbReference>
<accession>A0ABV1GLY4</accession>
<evidence type="ECO:0000256" key="9">
    <source>
        <dbReference type="ARBA" id="ARBA00032005"/>
    </source>
</evidence>
<comment type="function">
    <text evidence="2 12">This enzyme scavenges exogenous and endogenous cytidine and 2'-deoxycytidine for UMP synthesis.</text>
</comment>
<dbReference type="PROSITE" id="PS51747">
    <property type="entry name" value="CYT_DCMP_DEAMINASES_2"/>
    <property type="match status" value="1"/>
</dbReference>
<evidence type="ECO:0000256" key="7">
    <source>
        <dbReference type="ARBA" id="ARBA00022801"/>
    </source>
</evidence>
<evidence type="ECO:0000256" key="11">
    <source>
        <dbReference type="ARBA" id="ARBA00049558"/>
    </source>
</evidence>
<evidence type="ECO:0000256" key="2">
    <source>
        <dbReference type="ARBA" id="ARBA00003949"/>
    </source>
</evidence>
<keyword evidence="7 12" id="KW-0378">Hydrolase</keyword>
<evidence type="ECO:0000256" key="5">
    <source>
        <dbReference type="ARBA" id="ARBA00018266"/>
    </source>
</evidence>
<comment type="caution">
    <text evidence="14">The sequence shown here is derived from an EMBL/GenBank/DDBJ whole genome shotgun (WGS) entry which is preliminary data.</text>
</comment>
<dbReference type="Pfam" id="PF00383">
    <property type="entry name" value="dCMP_cyt_deam_1"/>
    <property type="match status" value="1"/>
</dbReference>
<dbReference type="Proteomes" id="UP001480973">
    <property type="component" value="Unassembled WGS sequence"/>
</dbReference>
<evidence type="ECO:0000259" key="13">
    <source>
        <dbReference type="PROSITE" id="PS51747"/>
    </source>
</evidence>
<evidence type="ECO:0000256" key="1">
    <source>
        <dbReference type="ARBA" id="ARBA00001947"/>
    </source>
</evidence>
<evidence type="ECO:0000256" key="3">
    <source>
        <dbReference type="ARBA" id="ARBA00006576"/>
    </source>
</evidence>
<dbReference type="PANTHER" id="PTHR11644:SF2">
    <property type="entry name" value="CYTIDINE DEAMINASE"/>
    <property type="match status" value="1"/>
</dbReference>
<dbReference type="PANTHER" id="PTHR11644">
    <property type="entry name" value="CYTIDINE DEAMINASE"/>
    <property type="match status" value="1"/>
</dbReference>
<dbReference type="Gene3D" id="3.40.140.10">
    <property type="entry name" value="Cytidine Deaminase, domain 2"/>
    <property type="match status" value="1"/>
</dbReference>
<comment type="catalytic activity">
    <reaction evidence="11 12">
        <text>cytidine + H2O + H(+) = uridine + NH4(+)</text>
        <dbReference type="Rhea" id="RHEA:16069"/>
        <dbReference type="ChEBI" id="CHEBI:15377"/>
        <dbReference type="ChEBI" id="CHEBI:15378"/>
        <dbReference type="ChEBI" id="CHEBI:16704"/>
        <dbReference type="ChEBI" id="CHEBI:17562"/>
        <dbReference type="ChEBI" id="CHEBI:28938"/>
        <dbReference type="EC" id="3.5.4.5"/>
    </reaction>
</comment>
<dbReference type="InterPro" id="IPR006262">
    <property type="entry name" value="Cyt_deam_tetra"/>
</dbReference>
<dbReference type="EC" id="3.5.4.5" evidence="4 12"/>
<evidence type="ECO:0000313" key="14">
    <source>
        <dbReference type="EMBL" id="MEQ2534505.1"/>
    </source>
</evidence>
<comment type="catalytic activity">
    <reaction evidence="10 12">
        <text>2'-deoxycytidine + H2O + H(+) = 2'-deoxyuridine + NH4(+)</text>
        <dbReference type="Rhea" id="RHEA:13433"/>
        <dbReference type="ChEBI" id="CHEBI:15377"/>
        <dbReference type="ChEBI" id="CHEBI:15378"/>
        <dbReference type="ChEBI" id="CHEBI:15698"/>
        <dbReference type="ChEBI" id="CHEBI:16450"/>
        <dbReference type="ChEBI" id="CHEBI:28938"/>
        <dbReference type="EC" id="3.5.4.5"/>
    </reaction>
</comment>
<keyword evidence="15" id="KW-1185">Reference proteome</keyword>
<evidence type="ECO:0000256" key="8">
    <source>
        <dbReference type="ARBA" id="ARBA00022833"/>
    </source>
</evidence>
<comment type="similarity">
    <text evidence="3 12">Belongs to the cytidine and deoxycytidylate deaminase family.</text>
</comment>
<dbReference type="GO" id="GO:0004126">
    <property type="term" value="F:cytidine deaminase activity"/>
    <property type="evidence" value="ECO:0007669"/>
    <property type="project" value="UniProtKB-EC"/>
</dbReference>